<feature type="binding site" evidence="8">
    <location>
        <position position="67"/>
    </location>
    <ligand>
        <name>a divalent metal cation</name>
        <dbReference type="ChEBI" id="CHEBI:60240"/>
    </ligand>
</feature>
<sequence length="444" mass="47649">MDEFPLSQGQAAGFLPPTSRVPSVLEDLPLLRSHTYRSEIPENCLPVGQSAFEQVLKGAPCALGVDEAGRGPVLGPLVYGVAICPVDQQPSLKEIGFADSKALTAQKRDALLEALKGNTNLAWATISISPQDISRGMTRRRPINLNAQSTQATVDLIAGFLEAGVDVTEIYVDTVGDPDKYKRVLSSMFPRHKHIQWTVCSKADVLFPIVGAASIAAKVTRDRWIEGWKYGEAGVGMSALAELNSGLELDDEGPTSVESPKKRSRAGSRSPRKKPRTSAAAQQVSFTSPRFWAKGSGYPGDPETKEYLLRTIDAVFGWPGIVRFSWQTAKDLMSEKVKVGTAAVKTRASSKSQKARGAEQVSQTSPAVETLAGPYGTRQPTLTRCHDIRWTDEPAQITNFFQKAAASAKGSSNAVPIDIGSVLKKARCGIAKDLGVISLGPGAF</sequence>
<dbReference type="CDD" id="cd07181">
    <property type="entry name" value="RNase_HII_eukaryota_like"/>
    <property type="match status" value="1"/>
</dbReference>
<dbReference type="EMBL" id="JMSN01000066">
    <property type="protein sequence ID" value="KDN42845.1"/>
    <property type="molecule type" value="Genomic_DNA"/>
</dbReference>
<feature type="compositionally biased region" description="Basic residues" evidence="10">
    <location>
        <begin position="262"/>
        <end position="276"/>
    </location>
</feature>
<dbReference type="SUPFAM" id="SSF53098">
    <property type="entry name" value="Ribonuclease H-like"/>
    <property type="match status" value="2"/>
</dbReference>
<dbReference type="Gene3D" id="3.30.420.10">
    <property type="entry name" value="Ribonuclease H-like superfamily/Ribonuclease H"/>
    <property type="match status" value="1"/>
</dbReference>
<dbReference type="RefSeq" id="XP_013242179.1">
    <property type="nucleotide sequence ID" value="XM_013386725.1"/>
</dbReference>
<evidence type="ECO:0000256" key="7">
    <source>
        <dbReference type="ARBA" id="ARBA00022801"/>
    </source>
</evidence>
<evidence type="ECO:0000256" key="4">
    <source>
        <dbReference type="ARBA" id="ARBA00022722"/>
    </source>
</evidence>
<dbReference type="PANTHER" id="PTHR10954">
    <property type="entry name" value="RIBONUCLEASE H2 SUBUNIT A"/>
    <property type="match status" value="1"/>
</dbReference>
<keyword evidence="7 8" id="KW-0378">Hydrolase</keyword>
<evidence type="ECO:0000256" key="9">
    <source>
        <dbReference type="RuleBase" id="RU003515"/>
    </source>
</evidence>
<dbReference type="EC" id="3.1.26.4" evidence="9"/>
<gene>
    <name evidence="12" type="ORF">K437DRAFT_257692</name>
</gene>
<dbReference type="InterPro" id="IPR036397">
    <property type="entry name" value="RNaseH_sf"/>
</dbReference>
<dbReference type="GeneID" id="25264760"/>
<dbReference type="InterPro" id="IPR001352">
    <property type="entry name" value="RNase_HII/HIII"/>
</dbReference>
<dbReference type="GO" id="GO:0032299">
    <property type="term" value="C:ribonuclease H2 complex"/>
    <property type="evidence" value="ECO:0007669"/>
    <property type="project" value="TreeGrafter"/>
</dbReference>
<dbReference type="FunCoup" id="A0A066VWG0">
    <property type="interactions" value="117"/>
</dbReference>
<organism evidence="12 13">
    <name type="scientific">Tilletiaria anomala (strain ATCC 24038 / CBS 436.72 / UBC 951)</name>
    <dbReference type="NCBI Taxonomy" id="1037660"/>
    <lineage>
        <taxon>Eukaryota</taxon>
        <taxon>Fungi</taxon>
        <taxon>Dikarya</taxon>
        <taxon>Basidiomycota</taxon>
        <taxon>Ustilaginomycotina</taxon>
        <taxon>Exobasidiomycetes</taxon>
        <taxon>Georgefischeriales</taxon>
        <taxon>Tilletiariaceae</taxon>
        <taxon>Tilletiaria</taxon>
    </lineage>
</organism>
<accession>A0A066VWG0</accession>
<keyword evidence="6 8" id="KW-0255">Endonuclease</keyword>
<dbReference type="Proteomes" id="UP000027361">
    <property type="component" value="Unassembled WGS sequence"/>
</dbReference>
<feature type="region of interest" description="Disordered" evidence="10">
    <location>
        <begin position="249"/>
        <end position="284"/>
    </location>
</feature>
<evidence type="ECO:0000256" key="1">
    <source>
        <dbReference type="ARBA" id="ARBA00000077"/>
    </source>
</evidence>
<reference evidence="12 13" key="1">
    <citation type="submission" date="2014-05" db="EMBL/GenBank/DDBJ databases">
        <title>Draft genome sequence of a rare smut relative, Tilletiaria anomala UBC 951.</title>
        <authorList>
            <consortium name="DOE Joint Genome Institute"/>
            <person name="Toome M."/>
            <person name="Kuo A."/>
            <person name="Henrissat B."/>
            <person name="Lipzen A."/>
            <person name="Tritt A."/>
            <person name="Yoshinaga Y."/>
            <person name="Zane M."/>
            <person name="Barry K."/>
            <person name="Grigoriev I.V."/>
            <person name="Spatafora J.W."/>
            <person name="Aimea M.C."/>
        </authorList>
    </citation>
    <scope>NUCLEOTIDE SEQUENCE [LARGE SCALE GENOMIC DNA]</scope>
    <source>
        <strain evidence="12 13">UBC 951</strain>
    </source>
</reference>
<comment type="cofactor">
    <cofactor evidence="2">
        <name>Mg(2+)</name>
        <dbReference type="ChEBI" id="CHEBI:18420"/>
    </cofactor>
</comment>
<dbReference type="HOGENOM" id="CLU_036532_0_6_1"/>
<protein>
    <recommendedName>
        <fullName evidence="9">Ribonuclease</fullName>
        <ecNumber evidence="9">3.1.26.4</ecNumber>
    </recommendedName>
</protein>
<dbReference type="FunFam" id="1.10.10.460:FF:000001">
    <property type="entry name" value="Ribonuclease"/>
    <property type="match status" value="1"/>
</dbReference>
<feature type="binding site" evidence="8">
    <location>
        <position position="173"/>
    </location>
    <ligand>
        <name>a divalent metal cation</name>
        <dbReference type="ChEBI" id="CHEBI:60240"/>
    </ligand>
</feature>
<comment type="similarity">
    <text evidence="3">Belongs to the RNase HII family. Eukaryotic subfamily.</text>
</comment>
<evidence type="ECO:0000256" key="3">
    <source>
        <dbReference type="ARBA" id="ARBA00007058"/>
    </source>
</evidence>
<evidence type="ECO:0000313" key="13">
    <source>
        <dbReference type="Proteomes" id="UP000027361"/>
    </source>
</evidence>
<dbReference type="Gene3D" id="1.10.10.460">
    <property type="entry name" value="Ribonuclease hii. Domain 2"/>
    <property type="match status" value="1"/>
</dbReference>
<dbReference type="OrthoDB" id="7462577at2759"/>
<dbReference type="GO" id="GO:0046872">
    <property type="term" value="F:metal ion binding"/>
    <property type="evidence" value="ECO:0007669"/>
    <property type="project" value="UniProtKB-KW"/>
</dbReference>
<dbReference type="GO" id="GO:0004523">
    <property type="term" value="F:RNA-DNA hybrid ribonuclease activity"/>
    <property type="evidence" value="ECO:0007669"/>
    <property type="project" value="UniProtKB-UniRule"/>
</dbReference>
<dbReference type="GO" id="GO:0003723">
    <property type="term" value="F:RNA binding"/>
    <property type="evidence" value="ECO:0007669"/>
    <property type="project" value="UniProtKB-UniRule"/>
</dbReference>
<dbReference type="AlphaFoldDB" id="A0A066VWG0"/>
<keyword evidence="4 8" id="KW-0540">Nuclease</keyword>
<dbReference type="Pfam" id="PF01351">
    <property type="entry name" value="RNase_HII"/>
    <property type="match status" value="1"/>
</dbReference>
<feature type="binding site" evidence="8">
    <location>
        <position position="66"/>
    </location>
    <ligand>
        <name>a divalent metal cation</name>
        <dbReference type="ChEBI" id="CHEBI:60240"/>
    </ligand>
</feature>
<comment type="cofactor">
    <cofactor evidence="8">
        <name>Mn(2+)</name>
        <dbReference type="ChEBI" id="CHEBI:29035"/>
    </cofactor>
    <cofactor evidence="8">
        <name>Mg(2+)</name>
        <dbReference type="ChEBI" id="CHEBI:18420"/>
    </cofactor>
    <text evidence="8">Manganese or magnesium. Binds 1 divalent metal ion per monomer in the absence of substrate. May bind a second metal ion after substrate binding.</text>
</comment>
<evidence type="ECO:0000256" key="5">
    <source>
        <dbReference type="ARBA" id="ARBA00022723"/>
    </source>
</evidence>
<dbReference type="GO" id="GO:0043137">
    <property type="term" value="P:DNA replication, removal of RNA primer"/>
    <property type="evidence" value="ECO:0007669"/>
    <property type="project" value="TreeGrafter"/>
</dbReference>
<evidence type="ECO:0000313" key="12">
    <source>
        <dbReference type="EMBL" id="KDN42845.1"/>
    </source>
</evidence>
<dbReference type="STRING" id="1037660.A0A066VWG0"/>
<dbReference type="InterPro" id="IPR023160">
    <property type="entry name" value="RNase_HII_hlx-loop-hlx_cap_dom"/>
</dbReference>
<evidence type="ECO:0000256" key="8">
    <source>
        <dbReference type="PROSITE-ProRule" id="PRU01319"/>
    </source>
</evidence>
<dbReference type="InParanoid" id="A0A066VWG0"/>
<evidence type="ECO:0000256" key="2">
    <source>
        <dbReference type="ARBA" id="ARBA00001946"/>
    </source>
</evidence>
<dbReference type="FunFam" id="3.30.420.10:FF:000016">
    <property type="entry name" value="Ribonuclease"/>
    <property type="match status" value="1"/>
</dbReference>
<dbReference type="GO" id="GO:0006298">
    <property type="term" value="P:mismatch repair"/>
    <property type="evidence" value="ECO:0007669"/>
    <property type="project" value="TreeGrafter"/>
</dbReference>
<comment type="function">
    <text evidence="9">Endonuclease that specifically degrades the RNA of RNA-DNA hybrids.</text>
</comment>
<keyword evidence="5 8" id="KW-0479">Metal-binding</keyword>
<evidence type="ECO:0000256" key="10">
    <source>
        <dbReference type="SAM" id="MobiDB-lite"/>
    </source>
</evidence>
<evidence type="ECO:0000256" key="6">
    <source>
        <dbReference type="ARBA" id="ARBA00022759"/>
    </source>
</evidence>
<comment type="caution">
    <text evidence="12">The sequence shown here is derived from an EMBL/GenBank/DDBJ whole genome shotgun (WGS) entry which is preliminary data.</text>
</comment>
<dbReference type="PROSITE" id="PS51975">
    <property type="entry name" value="RNASE_H_2"/>
    <property type="match status" value="1"/>
</dbReference>
<evidence type="ECO:0000259" key="11">
    <source>
        <dbReference type="PROSITE" id="PS51975"/>
    </source>
</evidence>
<name>A0A066VWG0_TILAU</name>
<feature type="domain" description="RNase H type-2" evidence="11">
    <location>
        <begin position="60"/>
        <end position="291"/>
    </location>
</feature>
<dbReference type="PANTHER" id="PTHR10954:SF7">
    <property type="entry name" value="RIBONUCLEASE H2 SUBUNIT A"/>
    <property type="match status" value="1"/>
</dbReference>
<dbReference type="InterPro" id="IPR012337">
    <property type="entry name" value="RNaseH-like_sf"/>
</dbReference>
<dbReference type="InterPro" id="IPR024567">
    <property type="entry name" value="RNase_HII/HIII_dom"/>
</dbReference>
<keyword evidence="13" id="KW-1185">Reference proteome</keyword>
<proteinExistence type="inferred from homology"/>
<comment type="catalytic activity">
    <reaction evidence="1 8 9">
        <text>Endonucleolytic cleavage to 5'-phosphomonoester.</text>
        <dbReference type="EC" id="3.1.26.4"/>
    </reaction>
</comment>
<feature type="region of interest" description="Disordered" evidence="10">
    <location>
        <begin position="348"/>
        <end position="376"/>
    </location>
</feature>